<feature type="region of interest" description="Disordered" evidence="1">
    <location>
        <begin position="863"/>
        <end position="893"/>
    </location>
</feature>
<evidence type="ECO:0000256" key="2">
    <source>
        <dbReference type="SAM" id="Phobius"/>
    </source>
</evidence>
<evidence type="ECO:0000256" key="1">
    <source>
        <dbReference type="SAM" id="MobiDB-lite"/>
    </source>
</evidence>
<dbReference type="AlphaFoldDB" id="A0A1Q9C384"/>
<dbReference type="EMBL" id="LSRX01001778">
    <property type="protein sequence ID" value="OLP77381.1"/>
    <property type="molecule type" value="Genomic_DNA"/>
</dbReference>
<evidence type="ECO:0000313" key="4">
    <source>
        <dbReference type="Proteomes" id="UP000186817"/>
    </source>
</evidence>
<organism evidence="3 4">
    <name type="scientific">Symbiodinium microadriaticum</name>
    <name type="common">Dinoflagellate</name>
    <name type="synonym">Zooxanthella microadriatica</name>
    <dbReference type="NCBI Taxonomy" id="2951"/>
    <lineage>
        <taxon>Eukaryota</taxon>
        <taxon>Sar</taxon>
        <taxon>Alveolata</taxon>
        <taxon>Dinophyceae</taxon>
        <taxon>Suessiales</taxon>
        <taxon>Symbiodiniaceae</taxon>
        <taxon>Symbiodinium</taxon>
    </lineage>
</organism>
<evidence type="ECO:0000313" key="3">
    <source>
        <dbReference type="EMBL" id="OLP77381.1"/>
    </source>
</evidence>
<protein>
    <submittedName>
        <fullName evidence="3">Pathogen-related protein</fullName>
    </submittedName>
</protein>
<dbReference type="PANTHER" id="PTHR31723">
    <property type="entry name" value="PATHOGENESIS-RELATED FAMILY PROTEIN"/>
    <property type="match status" value="1"/>
</dbReference>
<dbReference type="PANTHER" id="PTHR31723:SF10">
    <property type="entry name" value="PATHOGEN-RELATED PROTEIN"/>
    <property type="match status" value="1"/>
</dbReference>
<keyword evidence="4" id="KW-1185">Reference proteome</keyword>
<feature type="non-terminal residue" evidence="3">
    <location>
        <position position="1101"/>
    </location>
</feature>
<feature type="compositionally biased region" description="Polar residues" evidence="1">
    <location>
        <begin position="884"/>
        <end position="893"/>
    </location>
</feature>
<name>A0A1Q9C384_SYMMI</name>
<keyword evidence="2" id="KW-0472">Membrane</keyword>
<keyword evidence="2" id="KW-0812">Transmembrane</keyword>
<accession>A0A1Q9C384</accession>
<sequence length="1101" mass="122818">MGRASFLLSAAVLSGPQDAFAKEADAKNPSEELSQLIRFADDPAVGHWHFTGSCDLLLLLLFVLLFLLLCNSKKELLRGLWAQSLLFSGGPIAKSEIKILRVPVNSKSETMDFFLSSSPKMTKEQAAAALSRSYEKKPSTFRFKLLGKTTAEERTGSRYLRYGFSVARCEGSQIPDASGEKACVRPGEKEATELTKMDTTARHWEVATTVTTESAGGAPYALWLVECSVPSESWKESSAQINAVMDSFAVGTKAQLETLDRCFRVGAGGEMSMKRRIGRCEPWKIAIYAVAVLSTWAFLGPFTVLPVLSRLLQDGCSRHRFDPELACDMTQWYQHFARTNHFCEPPNLTGRACTEIGNGDVVRNLTVAEDCLASCHRVIGASLDWLAMLDWTFWVSYFLETDHNGGDWTGHYAATLRVSCWKAAFGGFALRFVPAWAGVFVAALYGFVGLDWAALHAEDKPVTEKPSDTELSDELANTALSKLFWWRPALCDAQAARRDLLLQAAGMIIEPASDVWSLVTFARKGQPVYFTLVMMGVLVTMSQDFLQARGLKAVLESWKQGFPTKELFEHKVLEFPESFITTFVQVYAVSLRMWSQTDWASWCSLGFFACLSIRLTFPSIKTAQHLLEQSSQHTVDFQDFYSIEKAKKTVQFKTWPSEVLLVSLLLGSGLMRAMISGFGTAVEEASYYVHDHHRFFQRMSAAGTKILSDYVIYLPLILLLTCVNLGQVACWTRASDFAGVPVNWRAVAAAIIRPHHQHKERELRIAQMLLSGTAAAFSVTDVLRNLSWYIADSHYFNSEGFNNFPDLVSFFVEFCGIYVWVGSVWDAWKQVCRQDRSAEESSEASDADEFLCLHRQEWDDRLRKPGTRWSDPTGSEAPRMAKKSQAQALSDESTGVPYGELIRDYEPPEGSSWRYGRPDYASVNKLYFQHRTMAHQEGSLEALVQKLVKNWQVESLHITDVHNWKTMDTAKFKLAVNGGCPCNAQFLSDVGHPSLLVGETVDYSQAAVSHEGSRKIFGDAFPEGFAWEILEVYSGPPNVLFKWRHFGKYSGTFVDKAGGKHKGSGEMLNLVGMCLAKVNERLAIALRPGAVALEIRQGAGQ</sequence>
<proteinExistence type="predicted"/>
<feature type="transmembrane region" description="Helical" evidence="2">
    <location>
        <begin position="45"/>
        <end position="69"/>
    </location>
</feature>
<reference evidence="3 4" key="1">
    <citation type="submission" date="2016-02" db="EMBL/GenBank/DDBJ databases">
        <title>Genome analysis of coral dinoflagellate symbionts highlights evolutionary adaptations to a symbiotic lifestyle.</title>
        <authorList>
            <person name="Aranda M."/>
            <person name="Li Y."/>
            <person name="Liew Y.J."/>
            <person name="Baumgarten S."/>
            <person name="Simakov O."/>
            <person name="Wilson M."/>
            <person name="Piel J."/>
            <person name="Ashoor H."/>
            <person name="Bougouffa S."/>
            <person name="Bajic V.B."/>
            <person name="Ryu T."/>
            <person name="Ravasi T."/>
            <person name="Bayer T."/>
            <person name="Micklem G."/>
            <person name="Kim H."/>
            <person name="Bhak J."/>
            <person name="Lajeunesse T.C."/>
            <person name="Voolstra C.R."/>
        </authorList>
    </citation>
    <scope>NUCLEOTIDE SEQUENCE [LARGE SCALE GENOMIC DNA]</scope>
    <source>
        <strain evidence="3 4">CCMP2467</strain>
    </source>
</reference>
<dbReference type="OrthoDB" id="440280at2759"/>
<dbReference type="Proteomes" id="UP000186817">
    <property type="component" value="Unassembled WGS sequence"/>
</dbReference>
<keyword evidence="2" id="KW-1133">Transmembrane helix</keyword>
<dbReference type="InterPro" id="IPR053218">
    <property type="entry name" value="Pathogen-related_defense"/>
</dbReference>
<comment type="caution">
    <text evidence="3">The sequence shown here is derived from an EMBL/GenBank/DDBJ whole genome shotgun (WGS) entry which is preliminary data.</text>
</comment>
<feature type="transmembrane region" description="Helical" evidence="2">
    <location>
        <begin position="285"/>
        <end position="308"/>
    </location>
</feature>
<gene>
    <name evidence="3" type="ORF">AK812_SmicGene42561</name>
</gene>